<keyword evidence="2" id="KW-1185">Reference proteome</keyword>
<protein>
    <submittedName>
        <fullName evidence="1">Uncharacterized protein</fullName>
    </submittedName>
</protein>
<accession>W4K1E7</accession>
<gene>
    <name evidence="1" type="ORF">HETIRDRAFT_428671</name>
</gene>
<sequence length="256" mass="29282">MAHINNIDPNQVTEWEHNWTLRFLAIPFKNNTRNPSNHSATAELIQNMVREATGISTLSVAAPVKSYKVILSYDLPNMFLVYKLTPEAITTMIENKIWETEKLTFYAIPLDPTILLHLFALGGFTTIDTDIVQEVIRDHWIRETMLNQIARVIDAFTETTSPISEEDTSKFIDSLMVKRVDTKASEGVLMIRFTIFTDGTILREDTYWYKIWEILSKISYTSYINGTGMILEALHCNICHVVDHPRGLCPFPNLPG</sequence>
<evidence type="ECO:0000313" key="2">
    <source>
        <dbReference type="Proteomes" id="UP000030671"/>
    </source>
</evidence>
<dbReference type="InParanoid" id="W4K1E7"/>
<dbReference type="Proteomes" id="UP000030671">
    <property type="component" value="Unassembled WGS sequence"/>
</dbReference>
<name>W4K1E7_HETIT</name>
<dbReference type="RefSeq" id="XP_009549195.1">
    <property type="nucleotide sequence ID" value="XM_009550900.1"/>
</dbReference>
<dbReference type="KEGG" id="hir:HETIRDRAFT_428671"/>
<dbReference type="GeneID" id="20674296"/>
<reference evidence="1 2" key="1">
    <citation type="journal article" date="2012" name="New Phytol.">
        <title>Insight into trade-off between wood decay and parasitism from the genome of a fungal forest pathogen.</title>
        <authorList>
            <person name="Olson A."/>
            <person name="Aerts A."/>
            <person name="Asiegbu F."/>
            <person name="Belbahri L."/>
            <person name="Bouzid O."/>
            <person name="Broberg A."/>
            <person name="Canback B."/>
            <person name="Coutinho P.M."/>
            <person name="Cullen D."/>
            <person name="Dalman K."/>
            <person name="Deflorio G."/>
            <person name="van Diepen L.T."/>
            <person name="Dunand C."/>
            <person name="Duplessis S."/>
            <person name="Durling M."/>
            <person name="Gonthier P."/>
            <person name="Grimwood J."/>
            <person name="Fossdal C.G."/>
            <person name="Hansson D."/>
            <person name="Henrissat B."/>
            <person name="Hietala A."/>
            <person name="Himmelstrand K."/>
            <person name="Hoffmeister D."/>
            <person name="Hogberg N."/>
            <person name="James T.Y."/>
            <person name="Karlsson M."/>
            <person name="Kohler A."/>
            <person name="Kues U."/>
            <person name="Lee Y.H."/>
            <person name="Lin Y.C."/>
            <person name="Lind M."/>
            <person name="Lindquist E."/>
            <person name="Lombard V."/>
            <person name="Lucas S."/>
            <person name="Lunden K."/>
            <person name="Morin E."/>
            <person name="Murat C."/>
            <person name="Park J."/>
            <person name="Raffaello T."/>
            <person name="Rouze P."/>
            <person name="Salamov A."/>
            <person name="Schmutz J."/>
            <person name="Solheim H."/>
            <person name="Stahlberg J."/>
            <person name="Velez H."/>
            <person name="de Vries R.P."/>
            <person name="Wiebenga A."/>
            <person name="Woodward S."/>
            <person name="Yakovlev I."/>
            <person name="Garbelotto M."/>
            <person name="Martin F."/>
            <person name="Grigoriev I.V."/>
            <person name="Stenlid J."/>
        </authorList>
    </citation>
    <scope>NUCLEOTIDE SEQUENCE [LARGE SCALE GENOMIC DNA]</scope>
    <source>
        <strain evidence="1 2">TC 32-1</strain>
    </source>
</reference>
<evidence type="ECO:0000313" key="1">
    <source>
        <dbReference type="EMBL" id="ETW78906.1"/>
    </source>
</evidence>
<dbReference type="OrthoDB" id="3230575at2759"/>
<dbReference type="AlphaFoldDB" id="W4K1E7"/>
<dbReference type="EMBL" id="KI925461">
    <property type="protein sequence ID" value="ETW78906.1"/>
    <property type="molecule type" value="Genomic_DNA"/>
</dbReference>
<organism evidence="1 2">
    <name type="scientific">Heterobasidion irregulare (strain TC 32-1)</name>
    <dbReference type="NCBI Taxonomy" id="747525"/>
    <lineage>
        <taxon>Eukaryota</taxon>
        <taxon>Fungi</taxon>
        <taxon>Dikarya</taxon>
        <taxon>Basidiomycota</taxon>
        <taxon>Agaricomycotina</taxon>
        <taxon>Agaricomycetes</taxon>
        <taxon>Russulales</taxon>
        <taxon>Bondarzewiaceae</taxon>
        <taxon>Heterobasidion</taxon>
        <taxon>Heterobasidion annosum species complex</taxon>
    </lineage>
</organism>
<proteinExistence type="predicted"/>
<dbReference type="HOGENOM" id="CLU_1086093_0_0_1"/>